<evidence type="ECO:0000256" key="1">
    <source>
        <dbReference type="SAM" id="Phobius"/>
    </source>
</evidence>
<evidence type="ECO:0000313" key="2">
    <source>
        <dbReference type="EMBL" id="ORY43513.1"/>
    </source>
</evidence>
<keyword evidence="3" id="KW-1185">Reference proteome</keyword>
<name>A0A1Y2C901_9FUNG</name>
<keyword evidence="1" id="KW-0472">Membrane</keyword>
<dbReference type="Proteomes" id="UP000193642">
    <property type="component" value="Unassembled WGS sequence"/>
</dbReference>
<reference evidence="2 3" key="1">
    <citation type="submission" date="2016-07" db="EMBL/GenBank/DDBJ databases">
        <title>Pervasive Adenine N6-methylation of Active Genes in Fungi.</title>
        <authorList>
            <consortium name="DOE Joint Genome Institute"/>
            <person name="Mondo S.J."/>
            <person name="Dannebaum R.O."/>
            <person name="Kuo R.C."/>
            <person name="Labutti K."/>
            <person name="Haridas S."/>
            <person name="Kuo A."/>
            <person name="Salamov A."/>
            <person name="Ahrendt S.R."/>
            <person name="Lipzen A."/>
            <person name="Sullivan W."/>
            <person name="Andreopoulos W.B."/>
            <person name="Clum A."/>
            <person name="Lindquist E."/>
            <person name="Daum C."/>
            <person name="Ramamoorthy G.K."/>
            <person name="Gryganskyi A."/>
            <person name="Culley D."/>
            <person name="Magnuson J.K."/>
            <person name="James T.Y."/>
            <person name="O'Malley M.A."/>
            <person name="Stajich J.E."/>
            <person name="Spatafora J.W."/>
            <person name="Visel A."/>
            <person name="Grigoriev I.V."/>
        </authorList>
    </citation>
    <scope>NUCLEOTIDE SEQUENCE [LARGE SCALE GENOMIC DNA]</scope>
    <source>
        <strain evidence="2 3">JEL800</strain>
    </source>
</reference>
<protein>
    <submittedName>
        <fullName evidence="2">Uncharacterized protein</fullName>
    </submittedName>
</protein>
<comment type="caution">
    <text evidence="2">The sequence shown here is derived from an EMBL/GenBank/DDBJ whole genome shotgun (WGS) entry which is preliminary data.</text>
</comment>
<dbReference type="AlphaFoldDB" id="A0A1Y2C901"/>
<proteinExistence type="predicted"/>
<accession>A0A1Y2C901</accession>
<dbReference type="EMBL" id="MCGO01000025">
    <property type="protein sequence ID" value="ORY43513.1"/>
    <property type="molecule type" value="Genomic_DNA"/>
</dbReference>
<dbReference type="OrthoDB" id="10321703at2759"/>
<feature type="transmembrane region" description="Helical" evidence="1">
    <location>
        <begin position="12"/>
        <end position="37"/>
    </location>
</feature>
<feature type="transmembrane region" description="Helical" evidence="1">
    <location>
        <begin position="94"/>
        <end position="113"/>
    </location>
</feature>
<sequence>MQPTLSFEDIISLYITGVTACLSSARLYHMSVFVLYPQWTQKPTSTQLGTLGGFWEKLFNLFLILGYAAMTTLAMSLFVLIFMNDEYNPFESPVLSFIASSLCFYLYYCWNRFSRLILAISRMKEFDQKTLADFNFTF</sequence>
<gene>
    <name evidence="2" type="ORF">BCR33DRAFT_262832</name>
</gene>
<keyword evidence="1" id="KW-0812">Transmembrane</keyword>
<feature type="transmembrane region" description="Helical" evidence="1">
    <location>
        <begin position="58"/>
        <end position="82"/>
    </location>
</feature>
<organism evidence="2 3">
    <name type="scientific">Rhizoclosmatium globosum</name>
    <dbReference type="NCBI Taxonomy" id="329046"/>
    <lineage>
        <taxon>Eukaryota</taxon>
        <taxon>Fungi</taxon>
        <taxon>Fungi incertae sedis</taxon>
        <taxon>Chytridiomycota</taxon>
        <taxon>Chytridiomycota incertae sedis</taxon>
        <taxon>Chytridiomycetes</taxon>
        <taxon>Chytridiales</taxon>
        <taxon>Chytriomycetaceae</taxon>
        <taxon>Rhizoclosmatium</taxon>
    </lineage>
</organism>
<keyword evidence="1" id="KW-1133">Transmembrane helix</keyword>
<evidence type="ECO:0000313" key="3">
    <source>
        <dbReference type="Proteomes" id="UP000193642"/>
    </source>
</evidence>